<comment type="caution">
    <text evidence="3">The sequence shown here is derived from an EMBL/GenBank/DDBJ whole genome shotgun (WGS) entry which is preliminary data.</text>
</comment>
<feature type="chain" id="PRO_5046854817" description="Ice-binding protein C-terminal domain-containing protein" evidence="1">
    <location>
        <begin position="32"/>
        <end position="262"/>
    </location>
</feature>
<protein>
    <recommendedName>
        <fullName evidence="2">Ice-binding protein C-terminal domain-containing protein</fullName>
    </recommendedName>
</protein>
<keyword evidence="4" id="KW-1185">Reference proteome</keyword>
<evidence type="ECO:0000256" key="1">
    <source>
        <dbReference type="SAM" id="SignalP"/>
    </source>
</evidence>
<accession>A0ABR6GMH3</accession>
<dbReference type="Proteomes" id="UP000574369">
    <property type="component" value="Unassembled WGS sequence"/>
</dbReference>
<name>A0ABR6GMH3_9BURK</name>
<sequence>MTLPLLSRKSPAFQRTLLALALAAASASASALPSFTWDPSKAGLAGEAFTADNLLISNYSKITFGADNTFTESGYLAVSAAQLGGASVLPAGLNSTYGMYIKFDGTGTISAGNPTTSVTLGQLTSLNYTLYGFNGTSSFSYDGTQWNESASGEVALATGTLSWGNVATVPAGNGSFNPSANAGLNIDWLVGGFSSPTYQLGLTSFSNTTSQVTVTDNGFVISQGGGSINFASPVPEPASYAMLISGLAAVGFVARRRNRGEK</sequence>
<organism evidence="3 4">
    <name type="scientific">Roseateles terrae</name>
    <dbReference type="NCBI Taxonomy" id="431060"/>
    <lineage>
        <taxon>Bacteria</taxon>
        <taxon>Pseudomonadati</taxon>
        <taxon>Pseudomonadota</taxon>
        <taxon>Betaproteobacteria</taxon>
        <taxon>Burkholderiales</taxon>
        <taxon>Sphaerotilaceae</taxon>
        <taxon>Roseateles</taxon>
    </lineage>
</organism>
<dbReference type="NCBIfam" id="TIGR02595">
    <property type="entry name" value="PEP_CTERM"/>
    <property type="match status" value="1"/>
</dbReference>
<feature type="domain" description="Ice-binding protein C-terminal" evidence="2">
    <location>
        <begin position="233"/>
        <end position="257"/>
    </location>
</feature>
<keyword evidence="1" id="KW-0732">Signal</keyword>
<evidence type="ECO:0000313" key="3">
    <source>
        <dbReference type="EMBL" id="MBB3193322.1"/>
    </source>
</evidence>
<dbReference type="InterPro" id="IPR013424">
    <property type="entry name" value="Ice-binding_C"/>
</dbReference>
<dbReference type="RefSeq" id="WP_088449073.1">
    <property type="nucleotide sequence ID" value="NZ_JACHXO010000001.1"/>
</dbReference>
<dbReference type="Pfam" id="PF07589">
    <property type="entry name" value="PEP-CTERM"/>
    <property type="match status" value="1"/>
</dbReference>
<evidence type="ECO:0000313" key="4">
    <source>
        <dbReference type="Proteomes" id="UP000574369"/>
    </source>
</evidence>
<reference evidence="3 4" key="1">
    <citation type="submission" date="2020-08" db="EMBL/GenBank/DDBJ databases">
        <title>Genomic Encyclopedia of Type Strains, Phase III (KMG-III): the genomes of soil and plant-associated and newly described type strains.</title>
        <authorList>
            <person name="Whitman W."/>
        </authorList>
    </citation>
    <scope>NUCLEOTIDE SEQUENCE [LARGE SCALE GENOMIC DNA]</scope>
    <source>
        <strain evidence="3 4">CECT 7247</strain>
    </source>
</reference>
<gene>
    <name evidence="3" type="ORF">FHS28_000687</name>
</gene>
<feature type="signal peptide" evidence="1">
    <location>
        <begin position="1"/>
        <end position="31"/>
    </location>
</feature>
<evidence type="ECO:0000259" key="2">
    <source>
        <dbReference type="Pfam" id="PF07589"/>
    </source>
</evidence>
<proteinExistence type="predicted"/>
<dbReference type="NCBIfam" id="NF033554">
    <property type="entry name" value="floc_PepA"/>
    <property type="match status" value="1"/>
</dbReference>
<dbReference type="EMBL" id="JACHXO010000001">
    <property type="protein sequence ID" value="MBB3193322.1"/>
    <property type="molecule type" value="Genomic_DNA"/>
</dbReference>